<protein>
    <submittedName>
        <fullName evidence="1">Uncharacterized protein</fullName>
    </submittedName>
</protein>
<gene>
    <name evidence="1" type="ORF">BU25DRAFT_406407</name>
</gene>
<keyword evidence="2" id="KW-1185">Reference proteome</keyword>
<dbReference type="Proteomes" id="UP000799754">
    <property type="component" value="Unassembled WGS sequence"/>
</dbReference>
<evidence type="ECO:0000313" key="2">
    <source>
        <dbReference type="Proteomes" id="UP000799754"/>
    </source>
</evidence>
<dbReference type="EMBL" id="MU006703">
    <property type="protein sequence ID" value="KAF2631875.1"/>
    <property type="molecule type" value="Genomic_DNA"/>
</dbReference>
<comment type="caution">
    <text evidence="1">The sequence shown here is derived from an EMBL/GenBank/DDBJ whole genome shotgun (WGS) entry which is preliminary data.</text>
</comment>
<reference evidence="1" key="1">
    <citation type="journal article" date="2020" name="Stud. Mycol.">
        <title>101 Dothideomycetes genomes: a test case for predicting lifestyles and emergence of pathogens.</title>
        <authorList>
            <person name="Haridas S."/>
            <person name="Albert R."/>
            <person name="Binder M."/>
            <person name="Bloem J."/>
            <person name="Labutti K."/>
            <person name="Salamov A."/>
            <person name="Andreopoulos B."/>
            <person name="Baker S."/>
            <person name="Barry K."/>
            <person name="Bills G."/>
            <person name="Bluhm B."/>
            <person name="Cannon C."/>
            <person name="Castanera R."/>
            <person name="Culley D."/>
            <person name="Daum C."/>
            <person name="Ezra D."/>
            <person name="Gonzalez J."/>
            <person name="Henrissat B."/>
            <person name="Kuo A."/>
            <person name="Liang C."/>
            <person name="Lipzen A."/>
            <person name="Lutzoni F."/>
            <person name="Magnuson J."/>
            <person name="Mondo S."/>
            <person name="Nolan M."/>
            <person name="Ohm R."/>
            <person name="Pangilinan J."/>
            <person name="Park H.-J."/>
            <person name="Ramirez L."/>
            <person name="Alfaro M."/>
            <person name="Sun H."/>
            <person name="Tritt A."/>
            <person name="Yoshinaga Y."/>
            <person name="Zwiers L.-H."/>
            <person name="Turgeon B."/>
            <person name="Goodwin S."/>
            <person name="Spatafora J."/>
            <person name="Crous P."/>
            <person name="Grigoriev I."/>
        </authorList>
    </citation>
    <scope>NUCLEOTIDE SEQUENCE</scope>
    <source>
        <strain evidence="1">CBS 525.71</strain>
    </source>
</reference>
<sequence length="64" mass="7501">METWVSPSKEKFYRRTCCSKSEGMARFYQVWASLDPHNINKTIKKYPGCLIECRDVTEGHTTKI</sequence>
<evidence type="ECO:0000313" key="1">
    <source>
        <dbReference type="EMBL" id="KAF2631875.1"/>
    </source>
</evidence>
<proteinExistence type="predicted"/>
<accession>A0ACB6SC47</accession>
<organism evidence="1 2">
    <name type="scientific">Macroventuria anomochaeta</name>
    <dbReference type="NCBI Taxonomy" id="301207"/>
    <lineage>
        <taxon>Eukaryota</taxon>
        <taxon>Fungi</taxon>
        <taxon>Dikarya</taxon>
        <taxon>Ascomycota</taxon>
        <taxon>Pezizomycotina</taxon>
        <taxon>Dothideomycetes</taxon>
        <taxon>Pleosporomycetidae</taxon>
        <taxon>Pleosporales</taxon>
        <taxon>Pleosporineae</taxon>
        <taxon>Didymellaceae</taxon>
        <taxon>Macroventuria</taxon>
    </lineage>
</organism>
<name>A0ACB6SC47_9PLEO</name>